<organism evidence="1">
    <name type="scientific">uncultured bacterium HF186_25m_30B18</name>
    <dbReference type="NCBI Taxonomy" id="662885"/>
    <lineage>
        <taxon>Bacteria</taxon>
        <taxon>environmental samples</taxon>
    </lineage>
</organism>
<sequence>MRGGKSRSYRYAPSRVAMSKAVSLRDPAFALERALATLLAPGMGSMTLDEAMSQASATS</sequence>
<reference evidence="1" key="1">
    <citation type="journal article" date="2009" name="Environ. Microbiol. Rep.">
        <title>Characterization of canthaxanthin biosynthesis genes from an uncultured marine bacterium.</title>
        <authorList>
            <person name="Maresca J.A."/>
            <person name="Braff J.C."/>
            <person name="Delong E.F."/>
        </authorList>
    </citation>
    <scope>NUCLEOTIDE SEQUENCE</scope>
</reference>
<proteinExistence type="predicted"/>
<evidence type="ECO:0000313" key="1">
    <source>
        <dbReference type="EMBL" id="ACU26421.1"/>
    </source>
</evidence>
<accession>C7FPB8</accession>
<name>C7FPB8_9BACT</name>
<protein>
    <submittedName>
        <fullName evidence="1">Uncharacterized protein</fullName>
    </submittedName>
</protein>
<dbReference type="EMBL" id="GQ412706">
    <property type="protein sequence ID" value="ACU26421.1"/>
    <property type="molecule type" value="Genomic_DNA"/>
</dbReference>
<dbReference type="AlphaFoldDB" id="C7FPB8"/>